<evidence type="ECO:0000313" key="8">
    <source>
        <dbReference type="EMBL" id="POM75418.1"/>
    </source>
</evidence>
<keyword evidence="5 8" id="KW-0687">Ribonucleoprotein</keyword>
<evidence type="ECO:0000256" key="2">
    <source>
        <dbReference type="ARBA" id="ARBA00022517"/>
    </source>
</evidence>
<feature type="compositionally biased region" description="Acidic residues" evidence="7">
    <location>
        <begin position="168"/>
        <end position="224"/>
    </location>
</feature>
<dbReference type="GO" id="GO:0006364">
    <property type="term" value="P:rRNA processing"/>
    <property type="evidence" value="ECO:0007669"/>
    <property type="project" value="UniProtKB-KW"/>
</dbReference>
<evidence type="ECO:0000313" key="9">
    <source>
        <dbReference type="Proteomes" id="UP000237271"/>
    </source>
</evidence>
<dbReference type="GO" id="GO:0032040">
    <property type="term" value="C:small-subunit processome"/>
    <property type="evidence" value="ECO:0007669"/>
    <property type="project" value="TreeGrafter"/>
</dbReference>
<dbReference type="EMBL" id="NCKW01003839">
    <property type="protein sequence ID" value="POM75418.1"/>
    <property type="molecule type" value="Genomic_DNA"/>
</dbReference>
<organism evidence="8 9">
    <name type="scientific">Phytophthora palmivora</name>
    <dbReference type="NCBI Taxonomy" id="4796"/>
    <lineage>
        <taxon>Eukaryota</taxon>
        <taxon>Sar</taxon>
        <taxon>Stramenopiles</taxon>
        <taxon>Oomycota</taxon>
        <taxon>Peronosporomycetes</taxon>
        <taxon>Peronosporales</taxon>
        <taxon>Peronosporaceae</taxon>
        <taxon>Phytophthora</taxon>
    </lineage>
</organism>
<dbReference type="InterPro" id="IPR012173">
    <property type="entry name" value="Mpp10"/>
</dbReference>
<evidence type="ECO:0000256" key="5">
    <source>
        <dbReference type="ARBA" id="ARBA00023274"/>
    </source>
</evidence>
<dbReference type="GO" id="GO:0005732">
    <property type="term" value="C:sno(s)RNA-containing ribonucleoprotein complex"/>
    <property type="evidence" value="ECO:0007669"/>
    <property type="project" value="InterPro"/>
</dbReference>
<reference evidence="8 9" key="1">
    <citation type="journal article" date="2017" name="Genome Biol. Evol.">
        <title>Phytophthora megakarya and P. palmivora, closely related causal agents of cacao black pod rot, underwent increases in genome sizes and gene numbers by different mechanisms.</title>
        <authorList>
            <person name="Ali S.S."/>
            <person name="Shao J."/>
            <person name="Lary D.J."/>
            <person name="Kronmiller B."/>
            <person name="Shen D."/>
            <person name="Strem M.D."/>
            <person name="Amoako-Attah I."/>
            <person name="Akrofi A.Y."/>
            <person name="Begoude B.A."/>
            <person name="Ten Hoopen G.M."/>
            <person name="Coulibaly K."/>
            <person name="Kebe B.I."/>
            <person name="Melnick R.L."/>
            <person name="Guiltinan M.J."/>
            <person name="Tyler B.M."/>
            <person name="Meinhardt L.W."/>
            <person name="Bailey B.A."/>
        </authorList>
    </citation>
    <scope>NUCLEOTIDE SEQUENCE [LARGE SCALE GENOMIC DNA]</scope>
    <source>
        <strain evidence="9">sbr112.9</strain>
    </source>
</reference>
<dbReference type="Proteomes" id="UP000237271">
    <property type="component" value="Unassembled WGS sequence"/>
</dbReference>
<evidence type="ECO:0000256" key="4">
    <source>
        <dbReference type="ARBA" id="ARBA00023242"/>
    </source>
</evidence>
<dbReference type="Pfam" id="PF04006">
    <property type="entry name" value="Mpp10"/>
    <property type="match status" value="1"/>
</dbReference>
<evidence type="ECO:0000256" key="1">
    <source>
        <dbReference type="ARBA" id="ARBA00004604"/>
    </source>
</evidence>
<dbReference type="PANTHER" id="PTHR17039">
    <property type="entry name" value="U3 SMALL NUCLEOLAR RIBONUCLEOPROTEIN PROTEIN MPP10"/>
    <property type="match status" value="1"/>
</dbReference>
<comment type="caution">
    <text evidence="8">The sequence shown here is derived from an EMBL/GenBank/DDBJ whole genome shotgun (WGS) entry which is preliminary data.</text>
</comment>
<dbReference type="GO" id="GO:0034457">
    <property type="term" value="C:Mpp10 complex"/>
    <property type="evidence" value="ECO:0007669"/>
    <property type="project" value="InterPro"/>
</dbReference>
<evidence type="ECO:0000256" key="3">
    <source>
        <dbReference type="ARBA" id="ARBA00022552"/>
    </source>
</evidence>
<keyword evidence="9" id="KW-1185">Reference proteome</keyword>
<dbReference type="OrthoDB" id="445326at2759"/>
<accession>A0A2P4YC89</accession>
<dbReference type="PANTHER" id="PTHR17039:SF0">
    <property type="entry name" value="U3 SMALL NUCLEOLAR RIBONUCLEOPROTEIN PROTEIN MPP10"/>
    <property type="match status" value="1"/>
</dbReference>
<evidence type="ECO:0000256" key="6">
    <source>
        <dbReference type="ARBA" id="ARBA00029455"/>
    </source>
</evidence>
<keyword evidence="3" id="KW-0698">rRNA processing</keyword>
<feature type="compositionally biased region" description="Acidic residues" evidence="7">
    <location>
        <begin position="273"/>
        <end position="283"/>
    </location>
</feature>
<name>A0A2P4YC89_9STRA</name>
<evidence type="ECO:0000256" key="7">
    <source>
        <dbReference type="SAM" id="MobiDB-lite"/>
    </source>
</evidence>
<sequence length="392" mass="45330">MDASVIASFHEKVVQKPEVFFTPSEEVAKEIKAFAKHAYDRTSKYPSKSGGAAPLEELYVDGFDADQVWEQLRLLNGPLVTEMTQRIRTFQKNPDNILLFPSEEKEESEEEEEEEVEEDKLEEEDSEEDSEEKDSEDEESDDDIADSDEEKVKKSTKKKTKKARDVAEDGFFDWDEMDKAAEEEEEEDEDMEGDEDDENDNDDEYGDEEDDESDMEEGSDAEAAEEMKYDDFFGDEEGEEGDEEEEEELNDVELQEGDADEEEYPTIKRTKPDEEENVDDEELAERGIMSSHQRQRQRIQKEIKELEEEAISEKPWLLKGEVRSAARPENSLLEAVLDYDRPVKAAPVITEEVSIALEEMIKKRILEDDFDDVIRKFAGNEEDKKNKLEEVS</sequence>
<dbReference type="AlphaFoldDB" id="A0A2P4YC89"/>
<keyword evidence="4" id="KW-0539">Nucleus</keyword>
<feature type="compositionally biased region" description="Acidic residues" evidence="7">
    <location>
        <begin position="104"/>
        <end position="149"/>
    </location>
</feature>
<feature type="non-terminal residue" evidence="8">
    <location>
        <position position="392"/>
    </location>
</feature>
<keyword evidence="2" id="KW-0690">Ribosome biogenesis</keyword>
<gene>
    <name evidence="8" type="ORF">PHPALM_7484</name>
</gene>
<feature type="region of interest" description="Disordered" evidence="7">
    <location>
        <begin position="91"/>
        <end position="296"/>
    </location>
</feature>
<feature type="compositionally biased region" description="Acidic residues" evidence="7">
    <location>
        <begin position="232"/>
        <end position="264"/>
    </location>
</feature>
<comment type="subcellular location">
    <subcellularLocation>
        <location evidence="1">Nucleus</location>
        <location evidence="1">Nucleolus</location>
    </subcellularLocation>
</comment>
<comment type="similarity">
    <text evidence="6">Belongs to the MPP10 family.</text>
</comment>
<proteinExistence type="inferred from homology"/>
<protein>
    <submittedName>
        <fullName evidence="8">U3 small nucleolar ribonucleoprotein</fullName>
    </submittedName>
</protein>